<evidence type="ECO:0000313" key="2">
    <source>
        <dbReference type="EMBL" id="JAH31361.1"/>
    </source>
</evidence>
<reference evidence="2" key="2">
    <citation type="journal article" date="2015" name="Fish Shellfish Immunol.">
        <title>Early steps in the European eel (Anguilla anguilla)-Vibrio vulnificus interaction in the gills: Role of the RtxA13 toxin.</title>
        <authorList>
            <person name="Callol A."/>
            <person name="Pajuelo D."/>
            <person name="Ebbesson L."/>
            <person name="Teles M."/>
            <person name="MacKenzie S."/>
            <person name="Amaro C."/>
        </authorList>
    </citation>
    <scope>NUCLEOTIDE SEQUENCE</scope>
</reference>
<feature type="region of interest" description="Disordered" evidence="1">
    <location>
        <begin position="1"/>
        <end position="34"/>
    </location>
</feature>
<accession>A0A0E9RQC7</accession>
<dbReference type="EMBL" id="GBXM01077216">
    <property type="protein sequence ID" value="JAH31361.1"/>
    <property type="molecule type" value="Transcribed_RNA"/>
</dbReference>
<dbReference type="AlphaFoldDB" id="A0A0E9RQC7"/>
<sequence>MSSHLNFPGDKTASRTSFGVKDPEHSRLSSSSQGALKPHFSISCMIGRTVFFCRVNHDS</sequence>
<name>A0A0E9RQC7_ANGAN</name>
<organism evidence="2">
    <name type="scientific">Anguilla anguilla</name>
    <name type="common">European freshwater eel</name>
    <name type="synonym">Muraena anguilla</name>
    <dbReference type="NCBI Taxonomy" id="7936"/>
    <lineage>
        <taxon>Eukaryota</taxon>
        <taxon>Metazoa</taxon>
        <taxon>Chordata</taxon>
        <taxon>Craniata</taxon>
        <taxon>Vertebrata</taxon>
        <taxon>Euteleostomi</taxon>
        <taxon>Actinopterygii</taxon>
        <taxon>Neopterygii</taxon>
        <taxon>Teleostei</taxon>
        <taxon>Anguilliformes</taxon>
        <taxon>Anguillidae</taxon>
        <taxon>Anguilla</taxon>
    </lineage>
</organism>
<protein>
    <submittedName>
        <fullName evidence="2">Uncharacterized protein</fullName>
    </submittedName>
</protein>
<proteinExistence type="predicted"/>
<reference evidence="2" key="1">
    <citation type="submission" date="2014-11" db="EMBL/GenBank/DDBJ databases">
        <authorList>
            <person name="Amaro Gonzalez C."/>
        </authorList>
    </citation>
    <scope>NUCLEOTIDE SEQUENCE</scope>
</reference>
<evidence type="ECO:0000256" key="1">
    <source>
        <dbReference type="SAM" id="MobiDB-lite"/>
    </source>
</evidence>